<organism evidence="1 2">
    <name type="scientific">Bacillus salacetis</name>
    <dbReference type="NCBI Taxonomy" id="2315464"/>
    <lineage>
        <taxon>Bacteria</taxon>
        <taxon>Bacillati</taxon>
        <taxon>Bacillota</taxon>
        <taxon>Bacilli</taxon>
        <taxon>Bacillales</taxon>
        <taxon>Bacillaceae</taxon>
        <taxon>Bacillus</taxon>
    </lineage>
</organism>
<dbReference type="OrthoDB" id="2988706at2"/>
<dbReference type="AlphaFoldDB" id="A0A3A1R6L8"/>
<proteinExistence type="predicted"/>
<dbReference type="PANTHER" id="PTHR40053:SF1">
    <property type="entry name" value="SPORULATION-CONTROL PROTEIN SPO0M"/>
    <property type="match status" value="1"/>
</dbReference>
<dbReference type="Proteomes" id="UP000265801">
    <property type="component" value="Unassembled WGS sequence"/>
</dbReference>
<sequence length="128" mass="14574">MILRKYMSMIGIGSAKIDLQLPEKSYQAGETVRGLFHIKGGTIEQKLNRIDCDLVRIDKLLKKEQVIGTATVLTSTIIEAEEQSLRNFIFQLPEDLQCSSETVLYQFKTRLTFSEGVESRDQDFITVL</sequence>
<comment type="caution">
    <text evidence="1">The sequence shown here is derived from an EMBL/GenBank/DDBJ whole genome shotgun (WGS) entry which is preliminary data.</text>
</comment>
<accession>A0A3A1R6L8</accession>
<dbReference type="RefSeq" id="WP_119545376.1">
    <property type="nucleotide sequence ID" value="NZ_QXIR01000002.1"/>
</dbReference>
<evidence type="ECO:0000313" key="2">
    <source>
        <dbReference type="Proteomes" id="UP000265801"/>
    </source>
</evidence>
<name>A0A3A1R6L8_9BACI</name>
<keyword evidence="2" id="KW-1185">Reference proteome</keyword>
<reference evidence="1 2" key="1">
    <citation type="submission" date="2018-09" db="EMBL/GenBank/DDBJ databases">
        <title>Bacillus saliacetes sp. nov., isolated from Thai shrimp paste (Ka-pi).</title>
        <authorList>
            <person name="Daroonpunt R."/>
            <person name="Tanasupawat S."/>
            <person name="Yiamsombut S."/>
        </authorList>
    </citation>
    <scope>NUCLEOTIDE SEQUENCE [LARGE SCALE GENOMIC DNA]</scope>
    <source>
        <strain evidence="1 2">SKP7-4</strain>
    </source>
</reference>
<evidence type="ECO:0000313" key="1">
    <source>
        <dbReference type="EMBL" id="RIW38478.1"/>
    </source>
</evidence>
<gene>
    <name evidence="1" type="ORF">D3H55_02785</name>
</gene>
<dbReference type="InterPro" id="IPR009776">
    <property type="entry name" value="Spore_0_M"/>
</dbReference>
<dbReference type="Pfam" id="PF07070">
    <property type="entry name" value="Spo0M"/>
    <property type="match status" value="1"/>
</dbReference>
<dbReference type="PANTHER" id="PTHR40053">
    <property type="entry name" value="SPORULATION-CONTROL PROTEIN SPO0M"/>
    <property type="match status" value="1"/>
</dbReference>
<dbReference type="EMBL" id="QXIR01000002">
    <property type="protein sequence ID" value="RIW38478.1"/>
    <property type="molecule type" value="Genomic_DNA"/>
</dbReference>
<protein>
    <submittedName>
        <fullName evidence="1">Sporulation protein</fullName>
    </submittedName>
</protein>